<protein>
    <submittedName>
        <fullName evidence="1">Uncharacterized protein</fullName>
    </submittedName>
</protein>
<reference evidence="2" key="1">
    <citation type="submission" date="2016-07" db="EMBL/GenBank/DDBJ databases">
        <authorList>
            <person name="Florea S."/>
            <person name="Webb J.S."/>
            <person name="Jaromczyk J."/>
            <person name="Schardl C.L."/>
        </authorList>
    </citation>
    <scope>NUCLEOTIDE SEQUENCE [LARGE SCALE GENOMIC DNA]</scope>
</reference>
<evidence type="ECO:0000313" key="1">
    <source>
        <dbReference type="EMBL" id="AON97418.1"/>
    </source>
</evidence>
<proteinExistence type="predicted"/>
<dbReference type="RefSeq" id="YP_009277973.1">
    <property type="nucleotide sequence ID" value="NC_031004.1"/>
</dbReference>
<dbReference type="KEGG" id="vg:29078420"/>
<accession>A0A1C9EI10</accession>
<dbReference type="GeneID" id="29078420"/>
<name>A0A1C9EI10_9CAUD</name>
<organism evidence="1 2">
    <name type="scientific">Gordonia phage Nyceirae</name>
    <dbReference type="NCBI Taxonomy" id="1887651"/>
    <lineage>
        <taxon>Viruses</taxon>
        <taxon>Duplodnaviria</taxon>
        <taxon>Heunggongvirae</taxon>
        <taxon>Uroviricota</taxon>
        <taxon>Caudoviricetes</taxon>
        <taxon>Nyceiraevirus</taxon>
        <taxon>Nyceiraevirus nyceirae</taxon>
    </lineage>
</organism>
<sequence length="281" mass="31751">MRPMNTTREEQIYADAEDRARRRIEAKLRDVRRDLTYLADVWPYLVALRVPGTRKRWAQNDIRHRGVPLTAKQLEAMGWKGVPRPAAADVNVLTVLGAIDSLANRISLEVLHVLPQYNTRVFRPDDSPARDPRPWLRLLAWLLPQAHTATVGDPDPIVFWAERILDQTPTEAARMIGDVRSGQDLAGICPWCDGLTPAGTGEATMRIHYPDEMDLTKPLDPDAQLSAADRNRPGPLIVCHGVNCTPPEHDCGTRWHGHPAWNMREWEWLAKRLRTPEGATA</sequence>
<evidence type="ECO:0000313" key="2">
    <source>
        <dbReference type="Proteomes" id="UP000201968"/>
    </source>
</evidence>
<dbReference type="Proteomes" id="UP000201968">
    <property type="component" value="Segment"/>
</dbReference>
<gene>
    <name evidence="1" type="primary">55</name>
    <name evidence="1" type="ORF">SEA_NYCEIRAE_55</name>
</gene>
<keyword evidence="2" id="KW-1185">Reference proteome</keyword>
<dbReference type="EMBL" id="KX557282">
    <property type="protein sequence ID" value="AON97418.1"/>
    <property type="molecule type" value="Genomic_DNA"/>
</dbReference>